<accession>A0A318FCK7</accession>
<dbReference type="AlphaFoldDB" id="A0A318FCK7"/>
<organism evidence="1 2">
    <name type="scientific">Klebsiella oxytoca</name>
    <dbReference type="NCBI Taxonomy" id="571"/>
    <lineage>
        <taxon>Bacteria</taxon>
        <taxon>Pseudomonadati</taxon>
        <taxon>Pseudomonadota</taxon>
        <taxon>Gammaproteobacteria</taxon>
        <taxon>Enterobacterales</taxon>
        <taxon>Enterobacteriaceae</taxon>
        <taxon>Klebsiella/Raoultella group</taxon>
        <taxon>Klebsiella</taxon>
    </lineage>
</organism>
<sequence>MNITLSINGLNVDARYSDDEIENVHKPLLHRLTRLHALTPSRRTIIFLSAPPGTGKSTLTTFWEFLARQDPHLTPIQTLPMDGFHRYNTWLEEHGLRGSKGAPETFDVTKLAENLRQIREGKGDWPQYDRQKHDPVEAAINVNAPVVIVEGNWLLLDDEQWRVLAEFCDFSLFIKAPANALRDRLVGRKLAGGLSQVEAEAFYERTDGPNVRRVLENSRAANLTLEMTADGAYKIACP</sequence>
<dbReference type="NCBIfam" id="NF006742">
    <property type="entry name" value="PRK09270.1-1"/>
    <property type="match status" value="1"/>
</dbReference>
<evidence type="ECO:0000313" key="1">
    <source>
        <dbReference type="EMBL" id="PXW38274.1"/>
    </source>
</evidence>
<comment type="caution">
    <text evidence="1">The sequence shown here is derived from an EMBL/GenBank/DDBJ whole genome shotgun (WGS) entry which is preliminary data.</text>
</comment>
<reference evidence="1 2" key="1">
    <citation type="submission" date="2018-05" db="EMBL/GenBank/DDBJ databases">
        <title>Freshwater and sediment microbial communities from various areas in North America, analyzing microbe dynamics in response to fracking.</title>
        <authorList>
            <person name="Lamendella R."/>
        </authorList>
    </citation>
    <scope>NUCLEOTIDE SEQUENCE [LARGE SCALE GENOMIC DNA]</scope>
    <source>
        <strain evidence="1 2">67</strain>
    </source>
</reference>
<evidence type="ECO:0000313" key="2">
    <source>
        <dbReference type="Proteomes" id="UP000247485"/>
    </source>
</evidence>
<dbReference type="EMBL" id="QJJG01000023">
    <property type="protein sequence ID" value="PXW38274.1"/>
    <property type="molecule type" value="Genomic_DNA"/>
</dbReference>
<dbReference type="Proteomes" id="UP000247485">
    <property type="component" value="Unassembled WGS sequence"/>
</dbReference>
<dbReference type="RefSeq" id="WP_110276743.1">
    <property type="nucleotide sequence ID" value="NZ_QJJG01000023.1"/>
</dbReference>
<dbReference type="PANTHER" id="PTHR10285">
    <property type="entry name" value="URIDINE KINASE"/>
    <property type="match status" value="1"/>
</dbReference>
<dbReference type="SUPFAM" id="SSF52540">
    <property type="entry name" value="P-loop containing nucleoside triphosphate hydrolases"/>
    <property type="match status" value="1"/>
</dbReference>
<dbReference type="InterPro" id="IPR027417">
    <property type="entry name" value="P-loop_NTPase"/>
</dbReference>
<dbReference type="Gene3D" id="3.40.50.300">
    <property type="entry name" value="P-loop containing nucleotide triphosphate hydrolases"/>
    <property type="match status" value="1"/>
</dbReference>
<name>A0A318FCK7_KLEOX</name>
<protein>
    <submittedName>
        <fullName evidence="1">Uncharacterized protein</fullName>
    </submittedName>
</protein>
<dbReference type="NCBIfam" id="NF006745">
    <property type="entry name" value="PRK09270.1-4"/>
    <property type="match status" value="1"/>
</dbReference>
<proteinExistence type="predicted"/>
<gene>
    <name evidence="1" type="ORF">DET57_12389</name>
</gene>